<evidence type="ECO:0000313" key="2">
    <source>
        <dbReference type="EMBL" id="EGC20817.1"/>
    </source>
</evidence>
<feature type="region of interest" description="Disordered" evidence="1">
    <location>
        <begin position="17"/>
        <end position="40"/>
    </location>
</feature>
<gene>
    <name evidence="2" type="ORF">HMPREF9141_0721</name>
</gene>
<reference evidence="2 3" key="1">
    <citation type="submission" date="2011-01" db="EMBL/GenBank/DDBJ databases">
        <authorList>
            <person name="Muzny D."/>
            <person name="Qin X."/>
            <person name="Deng J."/>
            <person name="Jiang H."/>
            <person name="Liu Y."/>
            <person name="Qu J."/>
            <person name="Song X.-Z."/>
            <person name="Zhang L."/>
            <person name="Thornton R."/>
            <person name="Coyle M."/>
            <person name="Francisco L."/>
            <person name="Jackson L."/>
            <person name="Javaid M."/>
            <person name="Korchina V."/>
            <person name="Kovar C."/>
            <person name="Mata R."/>
            <person name="Mathew T."/>
            <person name="Ngo R."/>
            <person name="Nguyen L."/>
            <person name="Nguyen N."/>
            <person name="Okwuonu G."/>
            <person name="Ongeri F."/>
            <person name="Pham C."/>
            <person name="Simmons D."/>
            <person name="Wilczek-Boney K."/>
            <person name="Hale W."/>
            <person name="Jakkamsetti A."/>
            <person name="Pham P."/>
            <person name="Ruth R."/>
            <person name="San Lucas F."/>
            <person name="Warren J."/>
            <person name="Zhang J."/>
            <person name="Zhao Z."/>
            <person name="Zhou C."/>
            <person name="Zhu D."/>
            <person name="Lee S."/>
            <person name="Bess C."/>
            <person name="Blankenburg K."/>
            <person name="Forbes L."/>
            <person name="Fu Q."/>
            <person name="Gubbala S."/>
            <person name="Hirani K."/>
            <person name="Jayaseelan J.C."/>
            <person name="Lara F."/>
            <person name="Munidasa M."/>
            <person name="Palculict T."/>
            <person name="Patil S."/>
            <person name="Pu L.-L."/>
            <person name="Saada N."/>
            <person name="Tang L."/>
            <person name="Weissenberger G."/>
            <person name="Zhu Y."/>
            <person name="Hemphill L."/>
            <person name="Shang Y."/>
            <person name="Youmans B."/>
            <person name="Ayvaz T."/>
            <person name="Ross M."/>
            <person name="Santibanez J."/>
            <person name="Aqrawi P."/>
            <person name="Gross S."/>
            <person name="Joshi V."/>
            <person name="Fowler G."/>
            <person name="Nazareth L."/>
            <person name="Reid J."/>
            <person name="Worley K."/>
            <person name="Petrosino J."/>
            <person name="Highlander S."/>
            <person name="Gibbs R."/>
        </authorList>
    </citation>
    <scope>NUCLEOTIDE SEQUENCE [LARGE SCALE GENOMIC DNA]</scope>
    <source>
        <strain evidence="2 3">DSM 16608</strain>
    </source>
</reference>
<comment type="caution">
    <text evidence="2">The sequence shown here is derived from an EMBL/GenBank/DDBJ whole genome shotgun (WGS) entry which is preliminary data.</text>
</comment>
<dbReference type="EMBL" id="AEWX01000009">
    <property type="protein sequence ID" value="EGC20817.1"/>
    <property type="molecule type" value="Genomic_DNA"/>
</dbReference>
<organism evidence="2 3">
    <name type="scientific">Prevotella multiformis DSM 16608</name>
    <dbReference type="NCBI Taxonomy" id="888743"/>
    <lineage>
        <taxon>Bacteria</taxon>
        <taxon>Pseudomonadati</taxon>
        <taxon>Bacteroidota</taxon>
        <taxon>Bacteroidia</taxon>
        <taxon>Bacteroidales</taxon>
        <taxon>Prevotellaceae</taxon>
        <taxon>Prevotella</taxon>
    </lineage>
</organism>
<evidence type="ECO:0000313" key="3">
    <source>
        <dbReference type="Proteomes" id="UP000005697"/>
    </source>
</evidence>
<evidence type="ECO:0000256" key="1">
    <source>
        <dbReference type="SAM" id="MobiDB-lite"/>
    </source>
</evidence>
<name>F0F555_9BACT</name>
<dbReference type="HOGENOM" id="CLU_3294356_0_0_10"/>
<keyword evidence="3" id="KW-1185">Reference proteome</keyword>
<dbReference type="Proteomes" id="UP000005697">
    <property type="component" value="Unassembled WGS sequence"/>
</dbReference>
<proteinExistence type="predicted"/>
<sequence length="40" mass="4628">MQDSYFQFSHTKSFFLPPASPAANRQEMLKDCPDYGQRGM</sequence>
<accession>F0F555</accession>
<dbReference type="AlphaFoldDB" id="F0F555"/>
<protein>
    <submittedName>
        <fullName evidence="2">Uncharacterized protein</fullName>
    </submittedName>
</protein>